<sequence length="161" mass="16522">MHAITKGLLAGAAGTTALNITTYGDMLIRGRPASGTPDEVVGELAYRTGISPGDPKHGPNRETAMGALFGYATGLAVGAAYGAMRDRGGRMPRWLAGPALGAAAMAGSDVPAASLGVTRPTSWGTRGWVSDIVPHLVYGATTAMAYEAMPARRGLLRRRAA</sequence>
<keyword evidence="1" id="KW-0812">Transmembrane</keyword>
<evidence type="ECO:0008006" key="6">
    <source>
        <dbReference type="Google" id="ProtNLM"/>
    </source>
</evidence>
<keyword evidence="4" id="KW-1185">Reference proteome</keyword>
<protein>
    <recommendedName>
        <fullName evidence="6">DUF1440 domain-containing protein</fullName>
    </recommendedName>
</protein>
<dbReference type="OrthoDB" id="4569917at2"/>
<evidence type="ECO:0000313" key="5">
    <source>
        <dbReference type="Proteomes" id="UP000275024"/>
    </source>
</evidence>
<dbReference type="Proteomes" id="UP000268652">
    <property type="component" value="Unassembled WGS sequence"/>
</dbReference>
<keyword evidence="1" id="KW-0472">Membrane</keyword>
<proteinExistence type="predicted"/>
<dbReference type="EMBL" id="RBDY01000007">
    <property type="protein sequence ID" value="RKN23332.1"/>
    <property type="molecule type" value="Genomic_DNA"/>
</dbReference>
<evidence type="ECO:0000313" key="4">
    <source>
        <dbReference type="Proteomes" id="UP000268652"/>
    </source>
</evidence>
<accession>A0A3A9WJS2</accession>
<dbReference type="Proteomes" id="UP000275024">
    <property type="component" value="Unassembled WGS sequence"/>
</dbReference>
<organism evidence="2 5">
    <name type="scientific">Streptomyces radicis</name>
    <dbReference type="NCBI Taxonomy" id="1750517"/>
    <lineage>
        <taxon>Bacteria</taxon>
        <taxon>Bacillati</taxon>
        <taxon>Actinomycetota</taxon>
        <taxon>Actinomycetes</taxon>
        <taxon>Kitasatosporales</taxon>
        <taxon>Streptomycetaceae</taxon>
        <taxon>Streptomyces</taxon>
    </lineage>
</organism>
<keyword evidence="1" id="KW-1133">Transmembrane helix</keyword>
<reference evidence="4 5" key="1">
    <citation type="submission" date="2018-09" db="EMBL/GenBank/DDBJ databases">
        <title>Streptomyces sp. nov. DS1-2, an endophytic actinomycete isolated from roots of Dendrobium scabrilingue.</title>
        <authorList>
            <person name="Kuncharoen N."/>
            <person name="Kudo T."/>
            <person name="Ohkuma M."/>
            <person name="Yuki M."/>
            <person name="Tanasupawat S."/>
        </authorList>
    </citation>
    <scope>NUCLEOTIDE SEQUENCE [LARGE SCALE GENOMIC DNA]</scope>
    <source>
        <strain evidence="2 5">AZ1-7</strain>
        <strain evidence="3 4">DS1-2</strain>
    </source>
</reference>
<dbReference type="AlphaFoldDB" id="A0A3A9WJS2"/>
<dbReference type="EMBL" id="RBDX01000007">
    <property type="protein sequence ID" value="RKN09694.1"/>
    <property type="molecule type" value="Genomic_DNA"/>
</dbReference>
<comment type="caution">
    <text evidence="2">The sequence shown here is derived from an EMBL/GenBank/DDBJ whole genome shotgun (WGS) entry which is preliminary data.</text>
</comment>
<evidence type="ECO:0000313" key="2">
    <source>
        <dbReference type="EMBL" id="RKN09694.1"/>
    </source>
</evidence>
<name>A0A3A9WJS2_9ACTN</name>
<feature type="transmembrane region" description="Helical" evidence="1">
    <location>
        <begin position="64"/>
        <end position="84"/>
    </location>
</feature>
<evidence type="ECO:0000256" key="1">
    <source>
        <dbReference type="SAM" id="Phobius"/>
    </source>
</evidence>
<gene>
    <name evidence="3" type="ORF">D7318_12560</name>
    <name evidence="2" type="ORF">D7319_11605</name>
</gene>
<evidence type="ECO:0000313" key="3">
    <source>
        <dbReference type="EMBL" id="RKN23332.1"/>
    </source>
</evidence>
<dbReference type="RefSeq" id="WP_120697019.1">
    <property type="nucleotide sequence ID" value="NZ_RBDX01000007.1"/>
</dbReference>